<dbReference type="EMBL" id="UESZ01000001">
    <property type="protein sequence ID" value="SSA35912.1"/>
    <property type="molecule type" value="Genomic_DNA"/>
</dbReference>
<dbReference type="RefSeq" id="WP_109687495.1">
    <property type="nucleotide sequence ID" value="NZ_QGDN01000001.1"/>
</dbReference>
<organism evidence="1 2">
    <name type="scientific">Branchiibius hedensis</name>
    <dbReference type="NCBI Taxonomy" id="672460"/>
    <lineage>
        <taxon>Bacteria</taxon>
        <taxon>Bacillati</taxon>
        <taxon>Actinomycetota</taxon>
        <taxon>Actinomycetes</taxon>
        <taxon>Micrococcales</taxon>
        <taxon>Dermacoccaceae</taxon>
        <taxon>Branchiibius</taxon>
    </lineage>
</organism>
<accession>A0A2Y9BUL3</accession>
<dbReference type="OrthoDB" id="242138at2"/>
<name>A0A2Y9BUL3_9MICO</name>
<evidence type="ECO:0000313" key="1">
    <source>
        <dbReference type="EMBL" id="SSA35912.1"/>
    </source>
</evidence>
<proteinExistence type="predicted"/>
<evidence type="ECO:0008006" key="3">
    <source>
        <dbReference type="Google" id="ProtNLM"/>
    </source>
</evidence>
<dbReference type="InterPro" id="IPR041638">
    <property type="entry name" value="BaeRF_family11"/>
</dbReference>
<dbReference type="Proteomes" id="UP000250028">
    <property type="component" value="Unassembled WGS sequence"/>
</dbReference>
<keyword evidence="2" id="KW-1185">Reference proteome</keyword>
<gene>
    <name evidence="1" type="ORF">SAMN04489750_3288</name>
</gene>
<reference evidence="2" key="1">
    <citation type="submission" date="2016-10" db="EMBL/GenBank/DDBJ databases">
        <authorList>
            <person name="Varghese N."/>
            <person name="Submissions S."/>
        </authorList>
    </citation>
    <scope>NUCLEOTIDE SEQUENCE [LARGE SCALE GENOMIC DNA]</scope>
    <source>
        <strain evidence="2">DSM 22951</strain>
    </source>
</reference>
<dbReference type="Pfam" id="PF18855">
    <property type="entry name" value="baeRF_family11"/>
    <property type="match status" value="1"/>
</dbReference>
<evidence type="ECO:0000313" key="2">
    <source>
        <dbReference type="Proteomes" id="UP000250028"/>
    </source>
</evidence>
<dbReference type="AlphaFoldDB" id="A0A2Y9BUL3"/>
<protein>
    <recommendedName>
        <fullName evidence="3">Peptide chain release factor 1 (ERF1)</fullName>
    </recommendedName>
</protein>
<sequence length="372" mass="40112">MLHVDIPSVATIRQLAEVQAPGCVSIYLPTGTLPSDAAQARIELKNARDEAVGILREAELERGRLGLITEALDDLIDDENFWIYQARSLAVFVDGDHLTSFRLPNELSSRVDVSDRFLLKPLLRTVTFAQTAFVLALSQNAARLVEIVPDTAAETVTVPDLPTDAASYVGKSSIKDRAPVRRLQGSEGQKVRLRQYARGVDQALRPLLTGSGIPLILATTQPLDGIYRSVNSYQGLAPRSIEGNPEDLSDQQLAEAARPILDEIYAQQVQDFNDRFATFASQGRAITDLSDIARAATAGAIDVIAFDIDAVVNGTVDEQGAIAIEDADTAENYGVVDEIVRRAVRADAGVLAVRAADLPAQTPAAALLRFTL</sequence>